<evidence type="ECO:0000313" key="1">
    <source>
        <dbReference type="EMBL" id="DAE32180.1"/>
    </source>
</evidence>
<name>A0A8S5RMF0_9VIRU</name>
<protein>
    <submittedName>
        <fullName evidence="1">Uncharacterized protein</fullName>
    </submittedName>
</protein>
<sequence length="29" mass="3409">MIPIISSMPLFSFEMRAFCFQVVKNKKLC</sequence>
<proteinExistence type="predicted"/>
<accession>A0A8S5RMF0</accession>
<dbReference type="EMBL" id="BK059118">
    <property type="protein sequence ID" value="DAE32180.1"/>
    <property type="molecule type" value="Genomic_DNA"/>
</dbReference>
<reference evidence="1" key="1">
    <citation type="journal article" date="2021" name="Proc. Natl. Acad. Sci. U.S.A.">
        <title>A Catalog of Tens of Thousands of Viruses from Human Metagenomes Reveals Hidden Associations with Chronic Diseases.</title>
        <authorList>
            <person name="Tisza M.J."/>
            <person name="Buck C.B."/>
        </authorList>
    </citation>
    <scope>NUCLEOTIDE SEQUENCE</scope>
    <source>
        <strain evidence="1">CtLpa4</strain>
    </source>
</reference>
<organism evidence="1">
    <name type="scientific">virus sp. ctLpa4</name>
    <dbReference type="NCBI Taxonomy" id="2825814"/>
    <lineage>
        <taxon>Viruses</taxon>
    </lineage>
</organism>